<dbReference type="Pfam" id="PF00010">
    <property type="entry name" value="HLH"/>
    <property type="match status" value="1"/>
</dbReference>
<keyword evidence="4" id="KW-0804">Transcription</keyword>
<dbReference type="InterPro" id="IPR015660">
    <property type="entry name" value="MASH1/Ascl1a-like"/>
</dbReference>
<proteinExistence type="evidence at transcript level"/>
<evidence type="ECO:0000256" key="6">
    <source>
        <dbReference type="ARBA" id="ARBA00056447"/>
    </source>
</evidence>
<name>A0A4Y6JL39_9ASPA</name>
<feature type="domain" description="BHLH" evidence="8">
    <location>
        <begin position="67"/>
        <end position="119"/>
    </location>
</feature>
<evidence type="ECO:0000256" key="3">
    <source>
        <dbReference type="ARBA" id="ARBA00023125"/>
    </source>
</evidence>
<sequence length="260" mass="29678">MVELPSALFSTNFWQTQNAMNELYHEELCSPQQSFSLSASPSQPPELDDHGRKSLLSAAAGTHLNHREKNSHNAYERDRRKKLNSLYSSLRTLLPETDQSKKLSIPSTVARILKYIPELQRQVEQLKVKKEELLSKVSNRNKLTSQFTDNSKGSASPAISAFWLSKKEIMVQICLMRRRSTTGISRVLRALEEEGFQLLNASSFATHDGRIFHSLHLQARKTTTLMEGQIFCEQLRNVLQLEESRSGYIRGESTHVITYK</sequence>
<dbReference type="PANTHER" id="PTHR13935:SF41">
    <property type="entry name" value="TRANSCRIPTION FACTOR ORG2-RELATED"/>
    <property type="match status" value="1"/>
</dbReference>
<dbReference type="Gene3D" id="4.10.280.10">
    <property type="entry name" value="Helix-loop-helix DNA-binding domain"/>
    <property type="match status" value="1"/>
</dbReference>
<dbReference type="PROSITE" id="PS50888">
    <property type="entry name" value="BHLH"/>
    <property type="match status" value="1"/>
</dbReference>
<dbReference type="GO" id="GO:0000981">
    <property type="term" value="F:DNA-binding transcription factor activity, RNA polymerase II-specific"/>
    <property type="evidence" value="ECO:0007669"/>
    <property type="project" value="TreeGrafter"/>
</dbReference>
<dbReference type="SUPFAM" id="SSF47459">
    <property type="entry name" value="HLH, helix-loop-helix DNA-binding domain"/>
    <property type="match status" value="1"/>
</dbReference>
<dbReference type="PANTHER" id="PTHR13935">
    <property type="entry name" value="ACHAETE-SCUTE TRANSCRIPTION FACTOR-RELATED"/>
    <property type="match status" value="1"/>
</dbReference>
<keyword evidence="5" id="KW-0539">Nucleus</keyword>
<keyword evidence="3" id="KW-0238">DNA-binding</keyword>
<dbReference type="AlphaFoldDB" id="A0A4Y6JL39"/>
<evidence type="ECO:0000256" key="1">
    <source>
        <dbReference type="ARBA" id="ARBA00005510"/>
    </source>
</evidence>
<evidence type="ECO:0000256" key="4">
    <source>
        <dbReference type="ARBA" id="ARBA00023163"/>
    </source>
</evidence>
<evidence type="ECO:0000256" key="7">
    <source>
        <dbReference type="ARBA" id="ARBA00074844"/>
    </source>
</evidence>
<organism evidence="9">
    <name type="scientific">Cymbidium goeringii</name>
    <dbReference type="NCBI Taxonomy" id="112607"/>
    <lineage>
        <taxon>Eukaryota</taxon>
        <taxon>Viridiplantae</taxon>
        <taxon>Streptophyta</taxon>
        <taxon>Embryophyta</taxon>
        <taxon>Tracheophyta</taxon>
        <taxon>Spermatophyta</taxon>
        <taxon>Magnoliopsida</taxon>
        <taxon>Liliopsida</taxon>
        <taxon>Asparagales</taxon>
        <taxon>Orchidaceae</taxon>
        <taxon>Epidendroideae</taxon>
        <taxon>Cymbidieae</taxon>
        <taxon>Cymbidiinae</taxon>
        <taxon>Cymbidium</taxon>
    </lineage>
</organism>
<accession>A0A4Y6JL39</accession>
<evidence type="ECO:0000259" key="8">
    <source>
        <dbReference type="PROSITE" id="PS50888"/>
    </source>
</evidence>
<dbReference type="GO" id="GO:0046983">
    <property type="term" value="F:protein dimerization activity"/>
    <property type="evidence" value="ECO:0007669"/>
    <property type="project" value="InterPro"/>
</dbReference>
<dbReference type="EMBL" id="MK302397">
    <property type="protein sequence ID" value="QDF82465.1"/>
    <property type="molecule type" value="mRNA"/>
</dbReference>
<dbReference type="FunFam" id="4.10.280.10:FF:000074">
    <property type="entry name" value="Transcription factor ORG2"/>
    <property type="match status" value="1"/>
</dbReference>
<dbReference type="InterPro" id="IPR036638">
    <property type="entry name" value="HLH_DNA-bd_sf"/>
</dbReference>
<comment type="similarity">
    <text evidence="1">Belongs to the bHLH protein family.</text>
</comment>
<dbReference type="GO" id="GO:0042594">
    <property type="term" value="P:response to starvation"/>
    <property type="evidence" value="ECO:0007669"/>
    <property type="project" value="UniProtKB-ARBA"/>
</dbReference>
<dbReference type="GO" id="GO:0000977">
    <property type="term" value="F:RNA polymerase II transcription regulatory region sequence-specific DNA binding"/>
    <property type="evidence" value="ECO:0007669"/>
    <property type="project" value="TreeGrafter"/>
</dbReference>
<dbReference type="SMART" id="SM00353">
    <property type="entry name" value="HLH"/>
    <property type="match status" value="1"/>
</dbReference>
<evidence type="ECO:0000313" key="9">
    <source>
        <dbReference type="EMBL" id="QDF82465.1"/>
    </source>
</evidence>
<reference evidence="9" key="1">
    <citation type="journal article" date="2017" name="BMC Genomics">
        <title>Integrated mRNA and microRNA transcriptome variations in the multi-tepal mutant provide insights into the floral patterning of the orchid Cymbidium goeringii.</title>
        <authorList>
            <person name="Yang F."/>
            <person name="Zhu G."/>
            <person name="Wang Z."/>
            <person name="Liu H."/>
            <person name="Xu Q."/>
            <person name="Huang D."/>
            <person name="Zhao C."/>
        </authorList>
    </citation>
    <scope>NUCLEOTIDE SEQUENCE</scope>
</reference>
<dbReference type="InterPro" id="IPR011598">
    <property type="entry name" value="bHLH_dom"/>
</dbReference>
<evidence type="ECO:0000256" key="5">
    <source>
        <dbReference type="ARBA" id="ARBA00023242"/>
    </source>
</evidence>
<comment type="function">
    <text evidence="6">Transcription activator that binds to the DNA motif 5'-CACGTGG-3' in the promoter of iron (Fe) deficiency-inducible genes as well as of genes involved in iron homeostasis, thus contributing to basal tolerance to iron deficiency, iron uptake from soil and iron transport, particularly during seed maturation and germination. Promotes the accumulation of mugineic acid family phytosiderophores (MAs). Required for ethylene-mediated signaling during iron deficiency responses. Improves growth and yield, especially in calcareous soil with low iron availability. Promotes iron concentration in shoots and grain.</text>
</comment>
<keyword evidence="2" id="KW-0805">Transcription regulation</keyword>
<reference evidence="9" key="2">
    <citation type="submission" date="2018-12" db="EMBL/GenBank/DDBJ databases">
        <authorList>
            <person name="Yang F."/>
            <person name="Zhu G."/>
            <person name="Wei Y."/>
        </authorList>
    </citation>
    <scope>NUCLEOTIDE SEQUENCE</scope>
</reference>
<protein>
    <recommendedName>
        <fullName evidence="7">Protein IRON-RELATED TRANSCRIPTION FACTOR 2</fullName>
    </recommendedName>
</protein>
<dbReference type="GO" id="GO:0090575">
    <property type="term" value="C:RNA polymerase II transcription regulator complex"/>
    <property type="evidence" value="ECO:0007669"/>
    <property type="project" value="TreeGrafter"/>
</dbReference>
<evidence type="ECO:0000256" key="2">
    <source>
        <dbReference type="ARBA" id="ARBA00023015"/>
    </source>
</evidence>